<sequence length="299" mass="32165">MSWGEVPQHVRARVEDTLGEPVVTAVSQAGGFSPGLAVRVGLGSGRRVFVKAVGSGVNSVAPRLCRREIAVAGRLPEGLPVPRLLWSDDDGDWVTLVFEDVEGRTPPLPWRADTWWRVQEELADLADALTPSPIDVEPLADKMFSGWRSLAAEPALADRIDDWSKANLDRLAEVESRWTAAAAGDTLLHGDLRADNLILTDAGVVVVDWPHAALGAPWVDLALMVPSVVAQGGPSPAEIMARARWTPEPEALDAVVAAAAGYFVHAALLPPPPGIPRLREFQRVKAAPALAWLRERLQA</sequence>
<evidence type="ECO:0000259" key="1">
    <source>
        <dbReference type="Pfam" id="PF01636"/>
    </source>
</evidence>
<gene>
    <name evidence="2" type="ORF">Aglo03_59920</name>
</gene>
<comment type="caution">
    <text evidence="2">The sequence shown here is derived from an EMBL/GenBank/DDBJ whole genome shotgun (WGS) entry which is preliminary data.</text>
</comment>
<keyword evidence="3" id="KW-1185">Reference proteome</keyword>
<proteinExistence type="predicted"/>
<accession>A0A9W6QQQ1</accession>
<dbReference type="InterPro" id="IPR002575">
    <property type="entry name" value="Aminoglycoside_PTrfase"/>
</dbReference>
<dbReference type="SUPFAM" id="SSF56112">
    <property type="entry name" value="Protein kinase-like (PK-like)"/>
    <property type="match status" value="1"/>
</dbReference>
<dbReference type="AlphaFoldDB" id="A0A9W6QQQ1"/>
<dbReference type="InterPro" id="IPR011009">
    <property type="entry name" value="Kinase-like_dom_sf"/>
</dbReference>
<dbReference type="Gene3D" id="3.90.1200.10">
    <property type="match status" value="1"/>
</dbReference>
<feature type="domain" description="Aminoglycoside phosphotransferase" evidence="1">
    <location>
        <begin position="37"/>
        <end position="245"/>
    </location>
</feature>
<protein>
    <recommendedName>
        <fullName evidence="1">Aminoglycoside phosphotransferase domain-containing protein</fullName>
    </recommendedName>
</protein>
<dbReference type="Proteomes" id="UP001165042">
    <property type="component" value="Unassembled WGS sequence"/>
</dbReference>
<evidence type="ECO:0000313" key="2">
    <source>
        <dbReference type="EMBL" id="GLW95176.1"/>
    </source>
</evidence>
<evidence type="ECO:0000313" key="3">
    <source>
        <dbReference type="Proteomes" id="UP001165042"/>
    </source>
</evidence>
<dbReference type="Pfam" id="PF01636">
    <property type="entry name" value="APH"/>
    <property type="match status" value="1"/>
</dbReference>
<reference evidence="2" key="1">
    <citation type="submission" date="2023-02" db="EMBL/GenBank/DDBJ databases">
        <title>Actinokineospora globicatena NBRC 15670.</title>
        <authorList>
            <person name="Ichikawa N."/>
            <person name="Sato H."/>
            <person name="Tonouchi N."/>
        </authorList>
    </citation>
    <scope>NUCLEOTIDE SEQUENCE</scope>
    <source>
        <strain evidence="2">NBRC 15670</strain>
    </source>
</reference>
<name>A0A9W6QQQ1_9PSEU</name>
<dbReference type="EMBL" id="BSSD01000012">
    <property type="protein sequence ID" value="GLW95176.1"/>
    <property type="molecule type" value="Genomic_DNA"/>
</dbReference>
<organism evidence="2 3">
    <name type="scientific">Actinokineospora globicatena</name>
    <dbReference type="NCBI Taxonomy" id="103729"/>
    <lineage>
        <taxon>Bacteria</taxon>
        <taxon>Bacillati</taxon>
        <taxon>Actinomycetota</taxon>
        <taxon>Actinomycetes</taxon>
        <taxon>Pseudonocardiales</taxon>
        <taxon>Pseudonocardiaceae</taxon>
        <taxon>Actinokineospora</taxon>
    </lineage>
</organism>